<keyword evidence="5" id="KW-0067">ATP-binding</keyword>
<reference evidence="5" key="1">
    <citation type="journal article" date="2020" name="mSystems">
        <title>Genome- and Community-Level Interaction Insights into Carbon Utilization and Element Cycling Functions of Hydrothermarchaeota in Hydrothermal Sediment.</title>
        <authorList>
            <person name="Zhou Z."/>
            <person name="Liu Y."/>
            <person name="Xu W."/>
            <person name="Pan J."/>
            <person name="Luo Z.H."/>
            <person name="Li M."/>
        </authorList>
    </citation>
    <scope>NUCLEOTIDE SEQUENCE [LARGE SCALE GENOMIC DNA]</scope>
    <source>
        <strain evidence="5">SpSt-1224</strain>
    </source>
</reference>
<accession>A0A7C2TJS4</accession>
<name>A0A7C2TJS4_9BACT</name>
<dbReference type="Proteomes" id="UP000885986">
    <property type="component" value="Unassembled WGS sequence"/>
</dbReference>
<dbReference type="Gene3D" id="3.40.50.300">
    <property type="entry name" value="P-loop containing nucleotide triphosphate hydrolases"/>
    <property type="match status" value="1"/>
</dbReference>
<evidence type="ECO:0000259" key="4">
    <source>
        <dbReference type="PROSITE" id="PS51194"/>
    </source>
</evidence>
<dbReference type="PROSITE" id="PS51192">
    <property type="entry name" value="HELICASE_ATP_BIND_1"/>
    <property type="match status" value="1"/>
</dbReference>
<evidence type="ECO:0000313" key="5">
    <source>
        <dbReference type="EMBL" id="HET97261.1"/>
    </source>
</evidence>
<evidence type="ECO:0000256" key="1">
    <source>
        <dbReference type="ARBA" id="ARBA00022801"/>
    </source>
</evidence>
<dbReference type="InterPro" id="IPR000330">
    <property type="entry name" value="SNF2_N"/>
</dbReference>
<dbReference type="EMBL" id="DSDS01000018">
    <property type="protein sequence ID" value="HET97261.1"/>
    <property type="molecule type" value="Genomic_DNA"/>
</dbReference>
<feature type="domain" description="Helicase ATP-binding" evidence="3">
    <location>
        <begin position="820"/>
        <end position="976"/>
    </location>
</feature>
<dbReference type="GO" id="GO:0016787">
    <property type="term" value="F:hydrolase activity"/>
    <property type="evidence" value="ECO:0007669"/>
    <property type="project" value="UniProtKB-KW"/>
</dbReference>
<feature type="domain" description="Helicase C-terminal" evidence="4">
    <location>
        <begin position="1102"/>
        <end position="1256"/>
    </location>
</feature>
<dbReference type="InterPro" id="IPR038718">
    <property type="entry name" value="SNF2-like_sf"/>
</dbReference>
<sequence length="1262" mass="140957">MRAAVQAGDLDSFQTVLLSWFNLKELVHAPDSLADPILEVCAQPFVPAAFASLPPPIKLYALNAIFRHGIVRLADLTPQLEFLDQPAALANVSPQHRSPFIYLQVVGLLLQGRIQTAEAIHQQQQRKLTGYGLRGWLLFLAGDGAGAIRAFKNDLKILRRRENIPTAYFTGFEGLLFPIILLADHTHHHLPLLKEILAALDEHQPHNPLLPAYQVLDGVIAMLENRPEAARRILSLPLPPDNAVALIWHGLAHHWLGGGIPLRLAEPLRDLGKRARRHSHRWLAATIEDLQLGPTAARPQNGKARGSLATAIQSREPWQHALLAMDQEFPPPAPSADQPERRLAWHLDYREVELTCRLKPVIQHRRPGGQWSKGRPLALKRLLAAGELKDGRRSVLVDRRDRRLRAAITRESGPGGEVFQLTPDLTLLIGHPHLFLAGQPEIRVKLEEGHPVLLIEKGEQQTLRARLFPFPDLQRQLLLRQGPADFQVITCSRGLQALASRLGPNGLHLPAEANAEDLFDRLGELPQELTVFSQLDQLPLAAAPATPDEQVVAQLMPTGSGLRLRLRVRPLGPDGPSLPPGHGPTAIWATCNGVRRRVTRDLAAEKAAADQLALLGGLSPESREPGRGTEEPASWLLTTPRHCLDFLARVRERSPTTPLEWPEGEGFSLSPTAGINRLHLRIGKKNNWFELEGSLRLDNGLILELGRLLRAASASPGRFIPLGHGRFLSLSAELRRKLEEIEAYAEIRRGEVRLHPLAARLLLGAGSSPDSDPAPQLETDQSWRDFLDGLNRTDPQPPPPPSTLNTELRPYQLDGYHWLLRMAELGFGACLADDMGLGKTIQGLALLLHRASLGPSLVIAPTSVCRNWQEEAARFAPTLRVISYDGPDRHRLPRDFQPFDLVICSYGLLQRDAEVITGPHWSTIVLDEAQAIKNFLAKRSRAAMKLNGDFKLITTGTPLENHLAELWTLFLFINPGLLGSLDHFNRRFIVPIEQHNDTAARTRLKKLLTPFVMRRLKGEVLKELPPRTDVTLRVEMHREEGALYEALRRQALVNLEAGHERHDSPLRILAEIMKLRRACCHPRLVLADSRLPCAKLDLFAKVVTELLENRHKILVFSQFVDHLAIVRELLDRRKVSYQYLDGATPPATRQRRVRAFQQGQGDLFLISLRAGGLGLNLTAADYVIHLDPWWNPAVEEQASDRAHRIGQKKPVTVYRLITTGTIEEKILALHRHKRRLSTELLDGNRLGPPQSSAELLALLQDR</sequence>
<evidence type="ECO:0000259" key="3">
    <source>
        <dbReference type="PROSITE" id="PS51192"/>
    </source>
</evidence>
<keyword evidence="5" id="KW-0347">Helicase</keyword>
<dbReference type="GO" id="GO:0005524">
    <property type="term" value="F:ATP binding"/>
    <property type="evidence" value="ECO:0007669"/>
    <property type="project" value="InterPro"/>
</dbReference>
<dbReference type="InterPro" id="IPR049730">
    <property type="entry name" value="SNF2/RAD54-like_C"/>
</dbReference>
<keyword evidence="1" id="KW-0378">Hydrolase</keyword>
<dbReference type="SMART" id="SM00487">
    <property type="entry name" value="DEXDc"/>
    <property type="match status" value="1"/>
</dbReference>
<dbReference type="CDD" id="cd18012">
    <property type="entry name" value="DEXQc_arch_SWI2_SNF2"/>
    <property type="match status" value="1"/>
</dbReference>
<organism evidence="5">
    <name type="scientific">Desulfurivibrio alkaliphilus</name>
    <dbReference type="NCBI Taxonomy" id="427923"/>
    <lineage>
        <taxon>Bacteria</taxon>
        <taxon>Pseudomonadati</taxon>
        <taxon>Thermodesulfobacteriota</taxon>
        <taxon>Desulfobulbia</taxon>
        <taxon>Desulfobulbales</taxon>
        <taxon>Desulfobulbaceae</taxon>
        <taxon>Desulfurivibrio</taxon>
    </lineage>
</organism>
<dbReference type="SUPFAM" id="SSF52540">
    <property type="entry name" value="P-loop containing nucleoside triphosphate hydrolases"/>
    <property type="match status" value="2"/>
</dbReference>
<keyword evidence="5" id="KW-0547">Nucleotide-binding</keyword>
<dbReference type="InterPro" id="IPR027417">
    <property type="entry name" value="P-loop_NTPase"/>
</dbReference>
<protein>
    <submittedName>
        <fullName evidence="5">DEAD/DEAH box helicase</fullName>
    </submittedName>
</protein>
<dbReference type="SMART" id="SM00490">
    <property type="entry name" value="HELICc"/>
    <property type="match status" value="1"/>
</dbReference>
<dbReference type="InterPro" id="IPR001650">
    <property type="entry name" value="Helicase_C-like"/>
</dbReference>
<feature type="region of interest" description="Disordered" evidence="2">
    <location>
        <begin position="787"/>
        <end position="808"/>
    </location>
</feature>
<evidence type="ECO:0000256" key="2">
    <source>
        <dbReference type="SAM" id="MobiDB-lite"/>
    </source>
</evidence>
<dbReference type="PANTHER" id="PTHR10799">
    <property type="entry name" value="SNF2/RAD54 HELICASE FAMILY"/>
    <property type="match status" value="1"/>
</dbReference>
<dbReference type="AlphaFoldDB" id="A0A7C2TJS4"/>
<dbReference type="PROSITE" id="PS51194">
    <property type="entry name" value="HELICASE_CTER"/>
    <property type="match status" value="1"/>
</dbReference>
<proteinExistence type="predicted"/>
<dbReference type="InterPro" id="IPR014001">
    <property type="entry name" value="Helicase_ATP-bd"/>
</dbReference>
<comment type="caution">
    <text evidence="5">The sequence shown here is derived from an EMBL/GenBank/DDBJ whole genome shotgun (WGS) entry which is preliminary data.</text>
</comment>
<dbReference type="Pfam" id="PF00271">
    <property type="entry name" value="Helicase_C"/>
    <property type="match status" value="1"/>
</dbReference>
<dbReference type="GO" id="GO:0004386">
    <property type="term" value="F:helicase activity"/>
    <property type="evidence" value="ECO:0007669"/>
    <property type="project" value="UniProtKB-KW"/>
</dbReference>
<dbReference type="Gene3D" id="3.40.50.10810">
    <property type="entry name" value="Tandem AAA-ATPase domain"/>
    <property type="match status" value="1"/>
</dbReference>
<dbReference type="CDD" id="cd18793">
    <property type="entry name" value="SF2_C_SNF"/>
    <property type="match status" value="1"/>
</dbReference>
<gene>
    <name evidence="5" type="ORF">ENN98_00875</name>
</gene>
<dbReference type="Pfam" id="PF00176">
    <property type="entry name" value="SNF2-rel_dom"/>
    <property type="match status" value="1"/>
</dbReference>